<evidence type="ECO:0000313" key="2">
    <source>
        <dbReference type="Proteomes" id="UP001497516"/>
    </source>
</evidence>
<gene>
    <name evidence="1" type="ORF">LTRI10_LOCUS2414</name>
</gene>
<dbReference type="PANTHER" id="PTHR33103">
    <property type="entry name" value="OS01G0153900 PROTEIN"/>
    <property type="match status" value="1"/>
</dbReference>
<dbReference type="Pfam" id="PF05056">
    <property type="entry name" value="DUF674"/>
    <property type="match status" value="1"/>
</dbReference>
<dbReference type="EMBL" id="OZ034813">
    <property type="protein sequence ID" value="CAL1354613.1"/>
    <property type="molecule type" value="Genomic_DNA"/>
</dbReference>
<keyword evidence="2" id="KW-1185">Reference proteome</keyword>
<protein>
    <submittedName>
        <fullName evidence="1">Uncharacterized protein</fullName>
    </submittedName>
</protein>
<dbReference type="Proteomes" id="UP001497516">
    <property type="component" value="Chromosome 1"/>
</dbReference>
<organism evidence="1 2">
    <name type="scientific">Linum trigynum</name>
    <dbReference type="NCBI Taxonomy" id="586398"/>
    <lineage>
        <taxon>Eukaryota</taxon>
        <taxon>Viridiplantae</taxon>
        <taxon>Streptophyta</taxon>
        <taxon>Embryophyta</taxon>
        <taxon>Tracheophyta</taxon>
        <taxon>Spermatophyta</taxon>
        <taxon>Magnoliopsida</taxon>
        <taxon>eudicotyledons</taxon>
        <taxon>Gunneridae</taxon>
        <taxon>Pentapetalae</taxon>
        <taxon>rosids</taxon>
        <taxon>fabids</taxon>
        <taxon>Malpighiales</taxon>
        <taxon>Linaceae</taxon>
        <taxon>Linum</taxon>
    </lineage>
</organism>
<evidence type="ECO:0000313" key="1">
    <source>
        <dbReference type="EMBL" id="CAL1354613.1"/>
    </source>
</evidence>
<dbReference type="InterPro" id="IPR007750">
    <property type="entry name" value="DUF674"/>
</dbReference>
<accession>A0AAV2CDM6</accession>
<reference evidence="1 2" key="1">
    <citation type="submission" date="2024-04" db="EMBL/GenBank/DDBJ databases">
        <authorList>
            <person name="Fracassetti M."/>
        </authorList>
    </citation>
    <scope>NUCLEOTIDE SEQUENCE [LARGE SCALE GENOMIC DNA]</scope>
</reference>
<dbReference type="AlphaFoldDB" id="A0AAV2CDM6"/>
<sequence>MAAATYASFSVKLIIDKNEKRVLCAEAGKEFVDFLFNFLAMPVGAIARIAIDDHNKETGPSSTQTTTTILPGCIEKLYESARNLK</sequence>
<name>A0AAV2CDM6_9ROSI</name>
<proteinExistence type="predicted"/>